<feature type="compositionally biased region" description="Basic residues" evidence="1">
    <location>
        <begin position="17"/>
        <end position="27"/>
    </location>
</feature>
<evidence type="ECO:0000256" key="1">
    <source>
        <dbReference type="SAM" id="MobiDB-lite"/>
    </source>
</evidence>
<evidence type="ECO:0000313" key="2">
    <source>
        <dbReference type="EMBL" id="MET4635034.1"/>
    </source>
</evidence>
<comment type="caution">
    <text evidence="2">The sequence shown here is derived from an EMBL/GenBank/DDBJ whole genome shotgun (WGS) entry which is preliminary data.</text>
</comment>
<gene>
    <name evidence="2" type="ORF">ABIE08_002980</name>
</gene>
<evidence type="ECO:0000313" key="3">
    <source>
        <dbReference type="Proteomes" id="UP001549321"/>
    </source>
</evidence>
<organism evidence="2 3">
    <name type="scientific">Kaistia defluvii</name>
    <dbReference type="NCBI Taxonomy" id="410841"/>
    <lineage>
        <taxon>Bacteria</taxon>
        <taxon>Pseudomonadati</taxon>
        <taxon>Pseudomonadota</taxon>
        <taxon>Alphaproteobacteria</taxon>
        <taxon>Hyphomicrobiales</taxon>
        <taxon>Kaistiaceae</taxon>
        <taxon>Kaistia</taxon>
    </lineage>
</organism>
<accession>A0ABV2R183</accession>
<name>A0ABV2R183_9HYPH</name>
<dbReference type="EMBL" id="JBEPSM010000002">
    <property type="protein sequence ID" value="MET4635034.1"/>
    <property type="molecule type" value="Genomic_DNA"/>
</dbReference>
<feature type="region of interest" description="Disordered" evidence="1">
    <location>
        <begin position="1"/>
        <end position="27"/>
    </location>
</feature>
<keyword evidence="3" id="KW-1185">Reference proteome</keyword>
<sequence length="51" mass="5674">MVAEPLSNIETAETAKPAKKRVREPRLRRSAAWSLTLAGRVEPTTLPEEKS</sequence>
<dbReference type="Proteomes" id="UP001549321">
    <property type="component" value="Unassembled WGS sequence"/>
</dbReference>
<protein>
    <submittedName>
        <fullName evidence="2">Uncharacterized protein</fullName>
    </submittedName>
</protein>
<proteinExistence type="predicted"/>
<reference evidence="2 3" key="1">
    <citation type="submission" date="2024-06" db="EMBL/GenBank/DDBJ databases">
        <title>Sorghum-associated microbial communities from plants grown in Nebraska, USA.</title>
        <authorList>
            <person name="Schachtman D."/>
        </authorList>
    </citation>
    <scope>NUCLEOTIDE SEQUENCE [LARGE SCALE GENOMIC DNA]</scope>
    <source>
        <strain evidence="2 3">3207</strain>
    </source>
</reference>